<keyword evidence="2" id="KW-1185">Reference proteome</keyword>
<organism evidence="1 2">
    <name type="scientific">Pseudanabaena mucicola FACHB-723</name>
    <dbReference type="NCBI Taxonomy" id="2692860"/>
    <lineage>
        <taxon>Bacteria</taxon>
        <taxon>Bacillati</taxon>
        <taxon>Cyanobacteriota</taxon>
        <taxon>Cyanophyceae</taxon>
        <taxon>Pseudanabaenales</taxon>
        <taxon>Pseudanabaenaceae</taxon>
        <taxon>Pseudanabaena</taxon>
    </lineage>
</organism>
<dbReference type="InterPro" id="IPR014923">
    <property type="entry name" value="DUF1802"/>
</dbReference>
<reference evidence="1 2" key="1">
    <citation type="journal article" date="2020" name="ISME J.">
        <title>Comparative genomics reveals insights into cyanobacterial evolution and habitat adaptation.</title>
        <authorList>
            <person name="Chen M.Y."/>
            <person name="Teng W.K."/>
            <person name="Zhao L."/>
            <person name="Hu C.X."/>
            <person name="Zhou Y.K."/>
            <person name="Han B.P."/>
            <person name="Song L.R."/>
            <person name="Shu W.S."/>
        </authorList>
    </citation>
    <scope>NUCLEOTIDE SEQUENCE [LARGE SCALE GENOMIC DNA]</scope>
    <source>
        <strain evidence="1 2">FACHB-723</strain>
    </source>
</reference>
<dbReference type="EMBL" id="JACJQB010000001">
    <property type="protein sequence ID" value="MBD2186687.1"/>
    <property type="molecule type" value="Genomic_DNA"/>
</dbReference>
<sequence length="460" mass="52160">MVSINNALRLPQKNLELLVNGKSINCLSKTFVVTNRCFALYPDIQSQELDFIDIDYWAECTDCKAIGEDFSIPRLSNLIGISIEEITEIFQKRKNIFLTSLRTYKLPNSLQVVYQSTGNFIPLSEIVNINELFSVISDHDFNKLINETKELELTIVPEFTLESEDTIIDQNEIFLQLKEEFLNNNDEDKTKETKKTWLNIKDLSWIEDISKYGDRSIETDTGRNNWQAGTDFENIAKQSLEFLGFTIDEAHKGGAGGLDLFCSKPYPLTGECKAGKSVPSRTTEELLKLGGMRLGRERFLESKKLIVGAGKVSKDVITAAHEWKVSIIKAMTLQKLVELKAKYDGAINLFELKDYLQAGQIDDKIDEYIQKVEGKIKIRSRIVQTVKELQDADSEYPSPIEIRTHYNARKQGANVSLDSTKEILIELSSPLAGYLGRDKGAGGNCDRFYYLRDLPCDTQD</sequence>
<evidence type="ECO:0000313" key="2">
    <source>
        <dbReference type="Proteomes" id="UP000642094"/>
    </source>
</evidence>
<gene>
    <name evidence="1" type="ORF">H6F41_00840</name>
</gene>
<accession>A0ABR7ZT38</accession>
<protein>
    <submittedName>
        <fullName evidence="1">DUF1802 family protein</fullName>
    </submittedName>
</protein>
<name>A0ABR7ZT38_9CYAN</name>
<dbReference type="Pfam" id="PF08819">
    <property type="entry name" value="DUF1802"/>
    <property type="match status" value="1"/>
</dbReference>
<proteinExistence type="predicted"/>
<dbReference type="Proteomes" id="UP000642094">
    <property type="component" value="Unassembled WGS sequence"/>
</dbReference>
<evidence type="ECO:0000313" key="1">
    <source>
        <dbReference type="EMBL" id="MBD2186687.1"/>
    </source>
</evidence>
<comment type="caution">
    <text evidence="1">The sequence shown here is derived from an EMBL/GenBank/DDBJ whole genome shotgun (WGS) entry which is preliminary data.</text>
</comment>
<dbReference type="RefSeq" id="WP_190401569.1">
    <property type="nucleotide sequence ID" value="NZ_JACJQB010000001.1"/>
</dbReference>